<dbReference type="Gene3D" id="1.20.58.530">
    <property type="match status" value="1"/>
</dbReference>
<dbReference type="Gene3D" id="3.30.70.1590">
    <property type="match status" value="1"/>
</dbReference>
<protein>
    <submittedName>
        <fullName evidence="15">Myosin XVIIIAb</fullName>
    </submittedName>
</protein>
<dbReference type="GO" id="GO:0031032">
    <property type="term" value="P:actomyosin structure organization"/>
    <property type="evidence" value="ECO:0007669"/>
    <property type="project" value="TreeGrafter"/>
</dbReference>
<dbReference type="PROSITE" id="PS50106">
    <property type="entry name" value="PDZ"/>
    <property type="match status" value="1"/>
</dbReference>
<dbReference type="InterPro" id="IPR027417">
    <property type="entry name" value="P-loop_NTPase"/>
</dbReference>
<keyword evidence="5 10" id="KW-0547">Nucleotide-binding</keyword>
<reference evidence="15" key="1">
    <citation type="submission" date="2025-08" db="UniProtKB">
        <authorList>
            <consortium name="Ensembl"/>
        </authorList>
    </citation>
    <scope>IDENTIFICATION</scope>
</reference>
<dbReference type="FunFam" id="3.40.850.10:FF:000020">
    <property type="entry name" value="unconventional myosin-XVIIIa isoform X1"/>
    <property type="match status" value="1"/>
</dbReference>
<dbReference type="GO" id="GO:0003774">
    <property type="term" value="F:cytoskeletal motor activity"/>
    <property type="evidence" value="ECO:0007669"/>
    <property type="project" value="UniProtKB-UniRule"/>
</dbReference>
<keyword evidence="9 10" id="KW-0505">Motor protein</keyword>
<dbReference type="InterPro" id="IPR004009">
    <property type="entry name" value="SH3_Myosin"/>
</dbReference>
<dbReference type="Pfam" id="PF00612">
    <property type="entry name" value="IQ"/>
    <property type="match status" value="1"/>
</dbReference>
<dbReference type="PRINTS" id="PR00193">
    <property type="entry name" value="MYOSINHEAVY"/>
</dbReference>
<dbReference type="PROSITE" id="PS50096">
    <property type="entry name" value="IQ"/>
    <property type="match status" value="1"/>
</dbReference>
<keyword evidence="6 10" id="KW-0067">ATP-binding</keyword>
<dbReference type="PROSITE" id="PS51844">
    <property type="entry name" value="SH3_LIKE"/>
    <property type="match status" value="1"/>
</dbReference>
<evidence type="ECO:0000256" key="9">
    <source>
        <dbReference type="ARBA" id="ARBA00023175"/>
    </source>
</evidence>
<evidence type="ECO:0000256" key="6">
    <source>
        <dbReference type="ARBA" id="ARBA00022840"/>
    </source>
</evidence>
<dbReference type="Pfam" id="PF00063">
    <property type="entry name" value="Myosin_head"/>
    <property type="match status" value="2"/>
</dbReference>
<dbReference type="FunFam" id="1.10.10.820:FF:000004">
    <property type="entry name" value="unconventional myosin-XVIIIa isoform X1"/>
    <property type="match status" value="1"/>
</dbReference>
<dbReference type="Gene3D" id="4.10.270.10">
    <property type="entry name" value="Myosin, subunit A"/>
    <property type="match status" value="1"/>
</dbReference>
<feature type="domain" description="Myosin motor" evidence="13">
    <location>
        <begin position="414"/>
        <end position="1186"/>
    </location>
</feature>
<dbReference type="Gene3D" id="1.20.120.720">
    <property type="entry name" value="Myosin VI head, motor domain, U50 subdomain"/>
    <property type="match status" value="1"/>
</dbReference>
<evidence type="ECO:0000256" key="4">
    <source>
        <dbReference type="ARBA" id="ARBA00022553"/>
    </source>
</evidence>
<feature type="compositionally biased region" description="Acidic residues" evidence="11">
    <location>
        <begin position="1905"/>
        <end position="1926"/>
    </location>
</feature>
<dbReference type="InterPro" id="IPR036961">
    <property type="entry name" value="Kinesin_motor_dom_sf"/>
</dbReference>
<dbReference type="PANTHER" id="PTHR45615">
    <property type="entry name" value="MYOSIN HEAVY CHAIN, NON-MUSCLE"/>
    <property type="match status" value="1"/>
</dbReference>
<keyword evidence="8 10" id="KW-0518">Myosin</keyword>
<sequence>MFNLMKKDKEKDGVRKEKKDKRDRRERMSAAELRSLDEMSMRRGFFNLNRSSKRDSKNKLEISNPIPIKVASSSELNLTDIESDGLSNRSSMVLDADQLSAASSSDDLKGDYGQDGHRSSVKERAARFSSLAMQNSQMGSIMKRFSFSQRNKDESPSEGSTPSGQNSAAPSPQVETKIFDPQRKPSLQNHQQQPSTGIKVQVPEIVDKMFPADLRLPAVVPPQTPEVRELVLQRRNTGDFGFSLRRTTMLDRGTDGGVYRRVVHFAEPGAGTKDLALGLVPGDRLVEINGRNVENKNRDEIVEMIRQSGDTVRLKVQPILELSELSRCWLRNTEGLRREAFDVKTEEQIAAEQAWYGSEKVWLVHKDGFSLATVVKTETGSLPEGKVKIKLEHDGTVLDVDEDDVEKANPPSFDRCEDLAALLYLNESSVMHSLRQRYGGNLIHTYAGPNMVIINPVSAPSMYSEKVMHMFKGCRREDTAPHIYAVAQSAYRNLLTTRQDQSIVLLGKSGSGKTTNCQHLVQYLVSIAGSTGKIFTAEKWQAVYTILEAFGNSATSINNNASRFSQIVSLDFDQAGQVASASIQTMLLEKLRVVKRPETESTFNVFYYMMAGADSTLRTELHFNHFAENSAFGIVPQTKSEDKQKASQQFTKLQAAMKVLGISSDEQKALWLILGAIYHLGAAGATKAGRKQFARHEWAQKAAYLLGCTLEELSSSIFKHQPKGTLQRSTSFRQGPDDVGTGDNSAPKITALECLEAMAAGLYSELFTLVISLVNRALKSSQHSLCSLLIVDTPGFQNPKLAKRDRGATFEELCHNYTQERLQTLFHERTFVQELERYKEENIELALDDIESSTSLSVSAIDQTSTQALVRTLARTDEARGLLWLMEEEALQPGGSEETLLERLFRYYSPVDGESKGPALLLKSEKAHHFLLGHSHGTDWVEYDARGWLSHARQNPASQNAAILLQDSQKKNISGLFMGRSGGATVLSGSIAGLEGGSQLALRRATSMRKTFTTGVAAVKKKSLCIQIKLQVDALIDTVRRSRVHFVHCLLPKAETSAGHLKVLGGPSSRSGEIDAHGESCDNGLMQLDVCLLRAQLRGSKLLDALRIYRQGYPDHLVFSEFRRRFDVLTPHLTKKHGRNYIVTDERRAVEELLESLELEKSSYHMGLSRVFFRAGVLAKLEENRDIQTRRNITLFQAACRGYLARQAFKKRKIQDLAIRCIQKNIKKNRGVKGWPWWKLFTTVRPLIEVQLTEEQIRGKDEEIQQFKLKLEKVEKERNELRLNTDRLESKITELSSELADERNTGESASQLLESETSERLRLEKDMKDLQAKFDAMKKQMESMEMEVMEARLIRASELNGEMDDDDTGGEWRLKYERAIREIEFTKKRLQQEFDDKLEVEQQNKRQLERKLTDLQADNEEVQRVAQQLKKKCQRLTAELQDTKLHLEGQQSRNHDLEKKQRKFDSEQTQAQEEVQREKSQREKLSREKDMLTGEVFSLRQQLEDKDLEICAVNLKLEQMEAELQDLNSQESKDEASLAKVKKQIRDLEAKVKDQEEELDEQAGTIQMLEQQLKQMEVQLEEEYEEKQKVLRERRDLEAKLMSAQDQVSHRDVETEKRLRKDLKRTKALLADAQLMLDHLKNNAPSKREIAQLKNQLEESEFTCAASVKARKSMEVEIEDLHVQMDDISKSKQTLEEQLSRLQREKNDLQSRMEEDQEDLNELMKKHKAAVAQSTQNLAQISDLQAQLEEAMKEKQDVQEKLTALQSQLEFQEQSMVDKSLVSRQEAKIRELETKMEFEKTQVKRLESLVARLKENLEKLTEERDQRSASENREKEQNKRLLRQIRDIKEEMAELAKKEAEASRKKHELEMDIESLEAANQSLQADLKLAFKRIGDLQAAIEDEMESDDNEDLINSEGASDTDSEVEDRVDGVKSWLSKNKGSAKNLSDDGSLKSSRSVLQLFIHVFSHSHISISLLSSLYLFVFLFCAHPVCPSFI</sequence>
<evidence type="ECO:0000256" key="7">
    <source>
        <dbReference type="ARBA" id="ARBA00023054"/>
    </source>
</evidence>
<dbReference type="InterPro" id="IPR001478">
    <property type="entry name" value="PDZ"/>
</dbReference>
<dbReference type="Proteomes" id="UP000694700">
    <property type="component" value="Unplaced"/>
</dbReference>
<feature type="compositionally biased region" description="Basic and acidic residues" evidence="11">
    <location>
        <begin position="23"/>
        <end position="35"/>
    </location>
</feature>
<feature type="binding site" evidence="10">
    <location>
        <begin position="507"/>
        <end position="514"/>
    </location>
    <ligand>
        <name>ATP</name>
        <dbReference type="ChEBI" id="CHEBI:30616"/>
    </ligand>
</feature>
<dbReference type="Ensembl" id="ENSCCRT00015036621.1">
    <property type="protein sequence ID" value="ENSCCRP00015035391.1"/>
    <property type="gene ID" value="ENSCCRG00015014619.1"/>
</dbReference>
<dbReference type="GO" id="GO:0051015">
    <property type="term" value="F:actin filament binding"/>
    <property type="evidence" value="ECO:0007669"/>
    <property type="project" value="TreeGrafter"/>
</dbReference>
<dbReference type="PANTHER" id="PTHR45615:SF13">
    <property type="entry name" value="UNCONVENTIONAL MYOSIN-XVIIIA"/>
    <property type="match status" value="1"/>
</dbReference>
<feature type="region of interest" description="Disordered" evidence="11">
    <location>
        <begin position="1444"/>
        <end position="1489"/>
    </location>
</feature>
<evidence type="ECO:0000256" key="8">
    <source>
        <dbReference type="ARBA" id="ARBA00023123"/>
    </source>
</evidence>
<keyword evidence="10" id="KW-0009">Actin-binding</keyword>
<proteinExistence type="inferred from homology"/>
<dbReference type="FunFam" id="1.20.120.720:FF:000007">
    <property type="entry name" value="unconventional myosin-XVIIIa isoform X2"/>
    <property type="match status" value="1"/>
</dbReference>
<feature type="compositionally biased region" description="Basic and acidic residues" evidence="11">
    <location>
        <begin position="1474"/>
        <end position="1489"/>
    </location>
</feature>
<dbReference type="GO" id="GO:0005524">
    <property type="term" value="F:ATP binding"/>
    <property type="evidence" value="ECO:0007669"/>
    <property type="project" value="UniProtKB-UniRule"/>
</dbReference>
<comment type="similarity">
    <text evidence="2 10">Belongs to the TRAFAC class myosin-kinesin ATPase superfamily. Myosin family.</text>
</comment>
<dbReference type="InterPro" id="IPR000048">
    <property type="entry name" value="IQ_motif_EF-hand-BS"/>
</dbReference>
<dbReference type="Gene3D" id="1.10.10.820">
    <property type="match status" value="1"/>
</dbReference>
<dbReference type="GO" id="GO:0005737">
    <property type="term" value="C:cytoplasm"/>
    <property type="evidence" value="ECO:0007669"/>
    <property type="project" value="UniProtKB-SubCell"/>
</dbReference>
<feature type="region of interest" description="Disordered" evidence="11">
    <location>
        <begin position="1905"/>
        <end position="1928"/>
    </location>
</feature>
<keyword evidence="7" id="KW-0175">Coiled coil</keyword>
<evidence type="ECO:0000313" key="16">
    <source>
        <dbReference type="Proteomes" id="UP000694700"/>
    </source>
</evidence>
<evidence type="ECO:0000256" key="3">
    <source>
        <dbReference type="ARBA" id="ARBA00022490"/>
    </source>
</evidence>
<feature type="region of interest" description="Disordered" evidence="11">
    <location>
        <begin position="101"/>
        <end position="124"/>
    </location>
</feature>
<evidence type="ECO:0000256" key="11">
    <source>
        <dbReference type="SAM" id="MobiDB-lite"/>
    </source>
</evidence>
<evidence type="ECO:0000256" key="10">
    <source>
        <dbReference type="PROSITE-ProRule" id="PRU00782"/>
    </source>
</evidence>
<dbReference type="Pfam" id="PF24556">
    <property type="entry name" value="SH3_Myosin-XVIIIa"/>
    <property type="match status" value="1"/>
</dbReference>
<feature type="region of interest" description="Disordered" evidence="11">
    <location>
        <begin position="1297"/>
        <end position="1318"/>
    </location>
</feature>
<feature type="region of interest" description="Disordered" evidence="11">
    <location>
        <begin position="148"/>
        <end position="174"/>
    </location>
</feature>
<dbReference type="CDD" id="cd06747">
    <property type="entry name" value="PDZ_MYO18-like"/>
    <property type="match status" value="1"/>
</dbReference>
<dbReference type="GO" id="GO:0016460">
    <property type="term" value="C:myosin II complex"/>
    <property type="evidence" value="ECO:0007669"/>
    <property type="project" value="TreeGrafter"/>
</dbReference>
<organism evidence="15 16">
    <name type="scientific">Cyprinus carpio</name>
    <name type="common">Common carp</name>
    <dbReference type="NCBI Taxonomy" id="7962"/>
    <lineage>
        <taxon>Eukaryota</taxon>
        <taxon>Metazoa</taxon>
        <taxon>Chordata</taxon>
        <taxon>Craniata</taxon>
        <taxon>Vertebrata</taxon>
        <taxon>Euteleostomi</taxon>
        <taxon>Actinopterygii</taxon>
        <taxon>Neopterygii</taxon>
        <taxon>Teleostei</taxon>
        <taxon>Ostariophysi</taxon>
        <taxon>Cypriniformes</taxon>
        <taxon>Cyprinidae</taxon>
        <taxon>Cyprininae</taxon>
        <taxon>Cyprinus</taxon>
    </lineage>
</organism>
<dbReference type="FunFam" id="2.30.42.10:FF:000059">
    <property type="entry name" value="unconventional myosin-XVIIIa isoform X1"/>
    <property type="match status" value="1"/>
</dbReference>
<feature type="region of interest" description="Disordered" evidence="11">
    <location>
        <begin position="1"/>
        <end position="35"/>
    </location>
</feature>
<dbReference type="SMART" id="SM00242">
    <property type="entry name" value="MYSc"/>
    <property type="match status" value="1"/>
</dbReference>
<dbReference type="SMART" id="SM00015">
    <property type="entry name" value="IQ"/>
    <property type="match status" value="1"/>
</dbReference>
<keyword evidence="3" id="KW-0963">Cytoplasm</keyword>
<evidence type="ECO:0000259" key="14">
    <source>
        <dbReference type="PROSITE" id="PS51844"/>
    </source>
</evidence>
<accession>A0A8C1UCD8</accession>
<evidence type="ECO:0000256" key="1">
    <source>
        <dbReference type="ARBA" id="ARBA00004496"/>
    </source>
</evidence>
<dbReference type="SUPFAM" id="SSF52540">
    <property type="entry name" value="P-loop containing nucleoside triphosphate hydrolases"/>
    <property type="match status" value="1"/>
</dbReference>
<feature type="compositionally biased region" description="Basic and acidic residues" evidence="11">
    <location>
        <begin position="1444"/>
        <end position="1466"/>
    </location>
</feature>
<feature type="compositionally biased region" description="Basic and acidic residues" evidence="11">
    <location>
        <begin position="1"/>
        <end position="17"/>
    </location>
</feature>
<evidence type="ECO:0000256" key="2">
    <source>
        <dbReference type="ARBA" id="ARBA00008314"/>
    </source>
</evidence>
<dbReference type="Gene3D" id="3.40.850.10">
    <property type="entry name" value="Kinesin motor domain"/>
    <property type="match status" value="1"/>
</dbReference>
<evidence type="ECO:0000313" key="15">
    <source>
        <dbReference type="Ensembl" id="ENSCCRP00015035391.1"/>
    </source>
</evidence>
<dbReference type="InterPro" id="IPR036034">
    <property type="entry name" value="PDZ_sf"/>
</dbReference>
<comment type="caution">
    <text evidence="10">Lacks conserved residue(s) required for the propagation of feature annotation.</text>
</comment>
<dbReference type="InterPro" id="IPR057772">
    <property type="entry name" value="SH3_Myo18a"/>
</dbReference>
<keyword evidence="4" id="KW-0597">Phosphoprotein</keyword>
<feature type="domain" description="PDZ" evidence="12">
    <location>
        <begin position="229"/>
        <end position="320"/>
    </location>
</feature>
<evidence type="ECO:0000259" key="13">
    <source>
        <dbReference type="PROSITE" id="PS51456"/>
    </source>
</evidence>
<dbReference type="Gene3D" id="1.20.5.1160">
    <property type="entry name" value="Vasodilator-stimulated phosphoprotein"/>
    <property type="match status" value="1"/>
</dbReference>
<comment type="subcellular location">
    <subcellularLocation>
        <location evidence="1">Cytoplasm</location>
    </subcellularLocation>
</comment>
<dbReference type="InterPro" id="IPR001609">
    <property type="entry name" value="Myosin_head_motor_dom-like"/>
</dbReference>
<evidence type="ECO:0000259" key="12">
    <source>
        <dbReference type="PROSITE" id="PS50106"/>
    </source>
</evidence>
<feature type="region of interest" description="Disordered" evidence="11">
    <location>
        <begin position="1819"/>
        <end position="1840"/>
    </location>
</feature>
<dbReference type="Gene3D" id="2.30.42.10">
    <property type="match status" value="1"/>
</dbReference>
<feature type="region of interest" description="Disordered" evidence="11">
    <location>
        <begin position="47"/>
        <end position="75"/>
    </location>
</feature>
<feature type="compositionally biased region" description="Basic and acidic residues" evidence="11">
    <location>
        <begin position="106"/>
        <end position="124"/>
    </location>
</feature>
<dbReference type="PROSITE" id="PS51456">
    <property type="entry name" value="MYOSIN_MOTOR"/>
    <property type="match status" value="1"/>
</dbReference>
<dbReference type="InterPro" id="IPR036064">
    <property type="entry name" value="MYSc_Myo18"/>
</dbReference>
<dbReference type="Pfam" id="PF00595">
    <property type="entry name" value="PDZ"/>
    <property type="match status" value="1"/>
</dbReference>
<dbReference type="GO" id="GO:0032982">
    <property type="term" value="C:myosin filament"/>
    <property type="evidence" value="ECO:0007669"/>
    <property type="project" value="TreeGrafter"/>
</dbReference>
<dbReference type="GO" id="GO:0048731">
    <property type="term" value="P:system development"/>
    <property type="evidence" value="ECO:0007669"/>
    <property type="project" value="UniProtKB-ARBA"/>
</dbReference>
<feature type="compositionally biased region" description="Polar residues" evidence="11">
    <location>
        <begin position="157"/>
        <end position="174"/>
    </location>
</feature>
<name>A0A8C1UCD8_CYPCA</name>
<feature type="domain" description="Myosin N-terminal SH3-like" evidence="14">
    <location>
        <begin position="358"/>
        <end position="410"/>
    </location>
</feature>
<dbReference type="FunFam" id="1.20.58.530:FF:000011">
    <property type="entry name" value="unconventional myosin-XVIIIa isoform X2"/>
    <property type="match status" value="1"/>
</dbReference>
<dbReference type="SUPFAM" id="SSF50156">
    <property type="entry name" value="PDZ domain-like"/>
    <property type="match status" value="1"/>
</dbReference>
<dbReference type="SUPFAM" id="SSF90257">
    <property type="entry name" value="Myosin rod fragments"/>
    <property type="match status" value="1"/>
</dbReference>
<dbReference type="SMART" id="SM00228">
    <property type="entry name" value="PDZ"/>
    <property type="match status" value="1"/>
</dbReference>
<dbReference type="FunFam" id="4.10.270.10:FF:000002">
    <property type="entry name" value="unconventional myosin-XVIIIa isoform X1"/>
    <property type="match status" value="1"/>
</dbReference>
<evidence type="ECO:0000256" key="5">
    <source>
        <dbReference type="ARBA" id="ARBA00022741"/>
    </source>
</evidence>
<dbReference type="CDD" id="cd01386">
    <property type="entry name" value="MYSc_Myo18"/>
    <property type="match status" value="1"/>
</dbReference>